<evidence type="ECO:0000313" key="5">
    <source>
        <dbReference type="EMBL" id="NWC82650.1"/>
    </source>
</evidence>
<evidence type="ECO:0000259" key="4">
    <source>
        <dbReference type="Pfam" id="PF10145"/>
    </source>
</evidence>
<dbReference type="EMBL" id="JACARV010000066">
    <property type="protein sequence ID" value="NWC82650.1"/>
    <property type="molecule type" value="Genomic_DNA"/>
</dbReference>
<gene>
    <name evidence="5" type="ORF">HX798_20505</name>
</gene>
<feature type="compositionally biased region" description="Low complexity" evidence="2">
    <location>
        <begin position="894"/>
        <end position="903"/>
    </location>
</feature>
<dbReference type="PANTHER" id="PTHR37813:SF1">
    <property type="entry name" value="FELS-2 PROPHAGE PROTEIN"/>
    <property type="match status" value="1"/>
</dbReference>
<protein>
    <submittedName>
        <fullName evidence="5">Phage tail tape measure protein</fullName>
    </submittedName>
</protein>
<feature type="compositionally biased region" description="Basic residues" evidence="2">
    <location>
        <begin position="619"/>
        <end position="632"/>
    </location>
</feature>
<sequence>MASKVALSLVIGGAVASSLGAAFKTAENGIQKLEAKGNKAKVLKSTIGETIKLREEWKRAHDSGAAGADKLLRKLDGNLDALRKQGVEVGKLGREYQRLGREAKAADLQLKGHQQLQSGKESLKSNIGRAVVATGAAAVPTMISANYQAVIRDIAIKADIANKPEEQQLSRTVIDTAKDTGMSRNDVADLVNQLVGAGMELDKALSYAPVAAKFAVGQGASGVDTASMIQALEQNAKISDPRVMQQALEAIAYQGQAGSFEASDMAKWFPQLLAGMEKNGITGLDAVTSLGSMLQVQMKTAGSSDEAANNFKNWMEKIGAGDIKKAYSDVGIDYQASLNTGLQKGMNVIEASMALAMRYVEKTDPAKAKQIKDAQAKIDKEVDPEKAKAALEALEKTLRTGDIFADMQVKAALTAYGQNRGLYEELKADSKKASGILDKNLAERRETSAQQWAELGQAVDDSMRSIGDAIRPATDLAAQGLTKVARGITSLSDQFPSIAMGIGGITAAVIAFLSARSALRIGRGVFNIARGRGLERMAGRVGRADRAPVELPKTGNKVIDTGLGLLGKVFSAGSKVPGQADEPGAAANDTQRVFVVNADAFGGIGGSVASSGRAGPARGSRRSRRRERRRAARQGVPARPAPAVEAPKAPKAAVGKARPLPAALSALTAADDLGKVARSVRGVSRLAKNLPGGNIIDAGAAAIDVALNAETKDEKAEGYGGAAGSLAGTLAGAAAGAAIGSLVPVIGTAVGGAVGAVLGGMGGESFGGWLGKRWFGDEPGDGQTEPESPPALGEAFRVSILSAKEVDPEPVTAPANPEPLSATKAQSEPAMPKLGDTVREVATPAPMEPAVSYDPRDPESKDPFLLPALTAGKLRFPGAGLVRPQPQSEPPAVPEALPEAPAPKLGGTVREAVTPTPVEPAVSYDPHDPASKDPFLLPALTANKVRFPGAGLVRPQAEPEPERGPPAPKLGAAVQQAAPAPKLGAAVQQAAPAPVPVPAKPEVSYDPRDPASKDPFLVPALAANKVRFPGADLVRPQPQAQPPAGLGDVVREMAKAAPPAPKLPEVAQPAKTAGPPPAPKVDQEFSFSPTIKVDVQGDVKDPAQLVREMEAPLRSMFEAFQREVASRMSSAQLFDQPHV</sequence>
<dbReference type="Pfam" id="PF10145">
    <property type="entry name" value="PhageMin_Tail"/>
    <property type="match status" value="1"/>
</dbReference>
<reference evidence="5 6" key="1">
    <citation type="submission" date="2020-04" db="EMBL/GenBank/DDBJ databases">
        <title>Molecular characterization of pseudomonads from Agaricus bisporus reveal novel blotch 2 pathogens in Western Europe.</title>
        <authorList>
            <person name="Taparia T."/>
            <person name="Krijger M."/>
            <person name="Haynes E."/>
            <person name="Elpinstone J.G."/>
            <person name="Noble R."/>
            <person name="Van Der Wolf J."/>
        </authorList>
    </citation>
    <scope>NUCLEOTIDE SEQUENCE [LARGE SCALE GENOMIC DNA]</scope>
    <source>
        <strain evidence="5 6">P7765</strain>
    </source>
</reference>
<organism evidence="5 6">
    <name type="scientific">Pseudomonas putida</name>
    <name type="common">Arthrobacter siderocapsulatus</name>
    <dbReference type="NCBI Taxonomy" id="303"/>
    <lineage>
        <taxon>Bacteria</taxon>
        <taxon>Pseudomonadati</taxon>
        <taxon>Pseudomonadota</taxon>
        <taxon>Gammaproteobacteria</taxon>
        <taxon>Pseudomonadales</taxon>
        <taxon>Pseudomonadaceae</taxon>
        <taxon>Pseudomonas</taxon>
    </lineage>
</organism>
<feature type="region of interest" description="Disordered" evidence="2">
    <location>
        <begin position="807"/>
        <end position="831"/>
    </location>
</feature>
<keyword evidence="3" id="KW-0732">Signal</keyword>
<feature type="compositionally biased region" description="Low complexity" evidence="2">
    <location>
        <begin position="633"/>
        <end position="654"/>
    </location>
</feature>
<feature type="compositionally biased region" description="Low complexity" evidence="2">
    <location>
        <begin position="1063"/>
        <end position="1073"/>
    </location>
</feature>
<evidence type="ECO:0000256" key="3">
    <source>
        <dbReference type="SAM" id="SignalP"/>
    </source>
</evidence>
<dbReference type="Proteomes" id="UP000542695">
    <property type="component" value="Unassembled WGS sequence"/>
</dbReference>
<evidence type="ECO:0000313" key="6">
    <source>
        <dbReference type="Proteomes" id="UP000542695"/>
    </source>
</evidence>
<dbReference type="RefSeq" id="WP_177010897.1">
    <property type="nucleotide sequence ID" value="NZ_JACARV010000066.1"/>
</dbReference>
<name>A0A7Y7ZEN5_PSEPU</name>
<feature type="region of interest" description="Disordered" evidence="2">
    <location>
        <begin position="607"/>
        <end position="654"/>
    </location>
</feature>
<evidence type="ECO:0000256" key="2">
    <source>
        <dbReference type="SAM" id="MobiDB-lite"/>
    </source>
</evidence>
<feature type="chain" id="PRO_5031152431" evidence="3">
    <location>
        <begin position="22"/>
        <end position="1139"/>
    </location>
</feature>
<comment type="caution">
    <text evidence="5">The sequence shown here is derived from an EMBL/GenBank/DDBJ whole genome shotgun (WGS) entry which is preliminary data.</text>
</comment>
<feature type="domain" description="Phage tail tape measure protein" evidence="4">
    <location>
        <begin position="173"/>
        <end position="373"/>
    </location>
</feature>
<feature type="region of interest" description="Disordered" evidence="2">
    <location>
        <begin position="877"/>
        <end position="908"/>
    </location>
</feature>
<proteinExistence type="predicted"/>
<feature type="region of interest" description="Disordered" evidence="2">
    <location>
        <begin position="950"/>
        <end position="1015"/>
    </location>
</feature>
<dbReference type="PANTHER" id="PTHR37813">
    <property type="entry name" value="FELS-2 PROPHAGE PROTEIN"/>
    <property type="match status" value="1"/>
</dbReference>
<feature type="region of interest" description="Disordered" evidence="2">
    <location>
        <begin position="1055"/>
        <end position="1084"/>
    </location>
</feature>
<feature type="compositionally biased region" description="Basic and acidic residues" evidence="2">
    <location>
        <begin position="1003"/>
        <end position="1012"/>
    </location>
</feature>
<feature type="signal peptide" evidence="3">
    <location>
        <begin position="1"/>
        <end position="21"/>
    </location>
</feature>
<keyword evidence="1" id="KW-1188">Viral release from host cell</keyword>
<dbReference type="NCBIfam" id="TIGR01760">
    <property type="entry name" value="tape_meas_TP901"/>
    <property type="match status" value="1"/>
</dbReference>
<accession>A0A7Y7ZEN5</accession>
<feature type="compositionally biased region" description="Low complexity" evidence="2">
    <location>
        <begin position="607"/>
        <end position="618"/>
    </location>
</feature>
<dbReference type="InterPro" id="IPR010090">
    <property type="entry name" value="Phage_tape_meas"/>
</dbReference>
<evidence type="ECO:0000256" key="1">
    <source>
        <dbReference type="ARBA" id="ARBA00022612"/>
    </source>
</evidence>
<dbReference type="AlphaFoldDB" id="A0A7Y7ZEN5"/>